<evidence type="ECO:0000313" key="3">
    <source>
        <dbReference type="Proteomes" id="UP000326924"/>
    </source>
</evidence>
<keyword evidence="3" id="KW-1185">Reference proteome</keyword>
<feature type="chain" id="PRO_5023822496" evidence="1">
    <location>
        <begin position="20"/>
        <end position="129"/>
    </location>
</feature>
<evidence type="ECO:0000256" key="1">
    <source>
        <dbReference type="SAM" id="SignalP"/>
    </source>
</evidence>
<dbReference type="OrthoDB" id="5409221at2759"/>
<feature type="signal peptide" evidence="1">
    <location>
        <begin position="1"/>
        <end position="19"/>
    </location>
</feature>
<reference evidence="2 3" key="1">
    <citation type="submission" date="2019-09" db="EMBL/GenBank/DDBJ databases">
        <title>Draft genome of the ectomycorrhizal ascomycete Sphaerosporella brunnea.</title>
        <authorList>
            <consortium name="DOE Joint Genome Institute"/>
            <person name="Benucci G.M."/>
            <person name="Marozzi G."/>
            <person name="Antonielli L."/>
            <person name="Sanchez S."/>
            <person name="Marco P."/>
            <person name="Wang X."/>
            <person name="Falini L.B."/>
            <person name="Barry K."/>
            <person name="Haridas S."/>
            <person name="Lipzen A."/>
            <person name="Labutti K."/>
            <person name="Grigoriev I.V."/>
            <person name="Murat C."/>
            <person name="Martin F."/>
            <person name="Albertini E."/>
            <person name="Donnini D."/>
            <person name="Bonito G."/>
        </authorList>
    </citation>
    <scope>NUCLEOTIDE SEQUENCE [LARGE SCALE GENOMIC DNA]</scope>
    <source>
        <strain evidence="2 3">Sb_GMNB300</strain>
    </source>
</reference>
<organism evidence="2 3">
    <name type="scientific">Sphaerosporella brunnea</name>
    <dbReference type="NCBI Taxonomy" id="1250544"/>
    <lineage>
        <taxon>Eukaryota</taxon>
        <taxon>Fungi</taxon>
        <taxon>Dikarya</taxon>
        <taxon>Ascomycota</taxon>
        <taxon>Pezizomycotina</taxon>
        <taxon>Pezizomycetes</taxon>
        <taxon>Pezizales</taxon>
        <taxon>Pyronemataceae</taxon>
        <taxon>Sphaerosporella</taxon>
    </lineage>
</organism>
<keyword evidence="1" id="KW-0732">Signal</keyword>
<proteinExistence type="predicted"/>
<sequence>MRFAAILLVFSAFELLATAAPAPMPKNVFRPENIGMGYRGRKTSGPRSFPPFPGHFGKILGPGDVQKVDAVDKVDRVDGVDGMTTPDGSVVIVSARERERDIIIITVGGRESLLILMEFGLKQPVNDYL</sequence>
<evidence type="ECO:0000313" key="2">
    <source>
        <dbReference type="EMBL" id="KAA8895063.1"/>
    </source>
</evidence>
<comment type="caution">
    <text evidence="2">The sequence shown here is derived from an EMBL/GenBank/DDBJ whole genome shotgun (WGS) entry which is preliminary data.</text>
</comment>
<name>A0A5J5EIT6_9PEZI</name>
<protein>
    <submittedName>
        <fullName evidence="2">Uncharacterized protein</fullName>
    </submittedName>
</protein>
<dbReference type="AlphaFoldDB" id="A0A5J5EIT6"/>
<dbReference type="EMBL" id="VXIS01000290">
    <property type="protein sequence ID" value="KAA8895063.1"/>
    <property type="molecule type" value="Genomic_DNA"/>
</dbReference>
<dbReference type="InParanoid" id="A0A5J5EIT6"/>
<gene>
    <name evidence="2" type="ORF">FN846DRAFT_922577</name>
</gene>
<dbReference type="Proteomes" id="UP000326924">
    <property type="component" value="Unassembled WGS sequence"/>
</dbReference>
<accession>A0A5J5EIT6</accession>